<dbReference type="EMBL" id="LK032027">
    <property type="protein sequence ID" value="CDY12808.1"/>
    <property type="molecule type" value="Genomic_DNA"/>
</dbReference>
<reference evidence="3" key="2">
    <citation type="submission" date="2014-06" db="EMBL/GenBank/DDBJ databases">
        <authorList>
            <person name="Genoscope - CEA"/>
        </authorList>
    </citation>
    <scope>NUCLEOTIDE SEQUENCE</scope>
</reference>
<dbReference type="InterPro" id="IPR002156">
    <property type="entry name" value="RNaseH_domain"/>
</dbReference>
<proteinExistence type="predicted"/>
<reference evidence="2" key="3">
    <citation type="submission" date="2021-01" db="EMBL/GenBank/DDBJ databases">
        <authorList>
            <consortium name="Genoscope - CEA"/>
            <person name="William W."/>
        </authorList>
    </citation>
    <scope>NUCLEOTIDE SEQUENCE</scope>
</reference>
<protein>
    <submittedName>
        <fullName evidence="2">(rape) hypothetical protein</fullName>
    </submittedName>
    <submittedName>
        <fullName evidence="3">BnaC07g16250D protein</fullName>
    </submittedName>
</protein>
<evidence type="ECO:0000313" key="4">
    <source>
        <dbReference type="Proteomes" id="UP000028999"/>
    </source>
</evidence>
<evidence type="ECO:0000259" key="1">
    <source>
        <dbReference type="Pfam" id="PF13456"/>
    </source>
</evidence>
<reference evidence="3 4" key="1">
    <citation type="journal article" date="2014" name="Science">
        <title>Plant genetics. Early allopolyploid evolution in the post-Neolithic Brassica napus oilseed genome.</title>
        <authorList>
            <person name="Chalhoub B."/>
            <person name="Denoeud F."/>
            <person name="Liu S."/>
            <person name="Parkin I.A."/>
            <person name="Tang H."/>
            <person name="Wang X."/>
            <person name="Chiquet J."/>
            <person name="Belcram H."/>
            <person name="Tong C."/>
            <person name="Samans B."/>
            <person name="Correa M."/>
            <person name="Da Silva C."/>
            <person name="Just J."/>
            <person name="Falentin C."/>
            <person name="Koh C.S."/>
            <person name="Le Clainche I."/>
            <person name="Bernard M."/>
            <person name="Bento P."/>
            <person name="Noel B."/>
            <person name="Labadie K."/>
            <person name="Alberti A."/>
            <person name="Charles M."/>
            <person name="Arnaud D."/>
            <person name="Guo H."/>
            <person name="Daviaud C."/>
            <person name="Alamery S."/>
            <person name="Jabbari K."/>
            <person name="Zhao M."/>
            <person name="Edger P.P."/>
            <person name="Chelaifa H."/>
            <person name="Tack D."/>
            <person name="Lassalle G."/>
            <person name="Mestiri I."/>
            <person name="Schnel N."/>
            <person name="Le Paslier M.C."/>
            <person name="Fan G."/>
            <person name="Renault V."/>
            <person name="Bayer P.E."/>
            <person name="Golicz A.A."/>
            <person name="Manoli S."/>
            <person name="Lee T.H."/>
            <person name="Thi V.H."/>
            <person name="Chalabi S."/>
            <person name="Hu Q."/>
            <person name="Fan C."/>
            <person name="Tollenaere R."/>
            <person name="Lu Y."/>
            <person name="Battail C."/>
            <person name="Shen J."/>
            <person name="Sidebottom C.H."/>
            <person name="Wang X."/>
            <person name="Canaguier A."/>
            <person name="Chauveau A."/>
            <person name="Berard A."/>
            <person name="Deniot G."/>
            <person name="Guan M."/>
            <person name="Liu Z."/>
            <person name="Sun F."/>
            <person name="Lim Y.P."/>
            <person name="Lyons E."/>
            <person name="Town C.D."/>
            <person name="Bancroft I."/>
            <person name="Wang X."/>
            <person name="Meng J."/>
            <person name="Ma J."/>
            <person name="Pires J.C."/>
            <person name="King G.J."/>
            <person name="Brunel D."/>
            <person name="Delourme R."/>
            <person name="Renard M."/>
            <person name="Aury J.M."/>
            <person name="Adams K.L."/>
            <person name="Batley J."/>
            <person name="Snowdon R.J."/>
            <person name="Tost J."/>
            <person name="Edwards D."/>
            <person name="Zhou Y."/>
            <person name="Hua W."/>
            <person name="Sharpe A.G."/>
            <person name="Paterson A.H."/>
            <person name="Guan C."/>
            <person name="Wincker P."/>
        </authorList>
    </citation>
    <scope>NUCLEOTIDE SEQUENCE [LARGE SCALE GENOMIC DNA]</scope>
    <source>
        <strain evidence="4">cv. Darmor-bzh</strain>
    </source>
</reference>
<dbReference type="GO" id="GO:0004523">
    <property type="term" value="F:RNA-DNA hybrid ribonuclease activity"/>
    <property type="evidence" value="ECO:0007669"/>
    <property type="project" value="InterPro"/>
</dbReference>
<keyword evidence="4" id="KW-1185">Reference proteome</keyword>
<feature type="domain" description="RNase H type-1" evidence="1">
    <location>
        <begin position="18"/>
        <end position="133"/>
    </location>
</feature>
<dbReference type="Proteomes" id="UP001295469">
    <property type="component" value="Chromosome C07"/>
</dbReference>
<dbReference type="OMA" id="WMWAIES"/>
<organism evidence="3 4">
    <name type="scientific">Brassica napus</name>
    <name type="common">Rape</name>
    <dbReference type="NCBI Taxonomy" id="3708"/>
    <lineage>
        <taxon>Eukaryota</taxon>
        <taxon>Viridiplantae</taxon>
        <taxon>Streptophyta</taxon>
        <taxon>Embryophyta</taxon>
        <taxon>Tracheophyta</taxon>
        <taxon>Spermatophyta</taxon>
        <taxon>Magnoliopsida</taxon>
        <taxon>eudicotyledons</taxon>
        <taxon>Gunneridae</taxon>
        <taxon>Pentapetalae</taxon>
        <taxon>rosids</taxon>
        <taxon>malvids</taxon>
        <taxon>Brassicales</taxon>
        <taxon>Brassicaceae</taxon>
        <taxon>Brassiceae</taxon>
        <taxon>Brassica</taxon>
    </lineage>
</organism>
<evidence type="ECO:0000313" key="2">
    <source>
        <dbReference type="EMBL" id="CAF1984925.1"/>
    </source>
</evidence>
<dbReference type="Gramene" id="CDY12808">
    <property type="protein sequence ID" value="CDY12808"/>
    <property type="gene ID" value="GSBRNA2T00070435001"/>
</dbReference>
<name>A0A078FKV8_BRANA</name>
<dbReference type="EMBL" id="HG994371">
    <property type="protein sequence ID" value="CAF1984925.1"/>
    <property type="molecule type" value="Genomic_DNA"/>
</dbReference>
<dbReference type="Proteomes" id="UP000028999">
    <property type="component" value="Unassembled WGS sequence"/>
</dbReference>
<evidence type="ECO:0000313" key="3">
    <source>
        <dbReference type="EMBL" id="CDY12808.1"/>
    </source>
</evidence>
<gene>
    <name evidence="3" type="primary">BnaC07g16250D</name>
    <name evidence="2" type="ORF">DARMORV10_C07P24620.1</name>
    <name evidence="3" type="ORF">GSBRNA2T00070435001</name>
</gene>
<sequence length="163" mass="18925">MGSSKRRRFKVQNIAFKWSKQKKFLGAAWVLRNNRGESLLHSRRAFGNIGSFVEEKFTTWMWAIESIRSHHVDKVIFEAEFSDLLGAVKRQRDWPTLRYQGSELRKALGDLRGWSFRVIESRTNRCAGAIAKSVTQERWSQSYVAQGNPAWLKELFEADKQGS</sequence>
<dbReference type="GO" id="GO:0003676">
    <property type="term" value="F:nucleic acid binding"/>
    <property type="evidence" value="ECO:0007669"/>
    <property type="project" value="InterPro"/>
</dbReference>
<accession>A0A078FKV8</accession>
<dbReference type="AlphaFoldDB" id="A0A078FKV8"/>
<dbReference type="PaxDb" id="3708-A0A078FKV8"/>
<dbReference type="Pfam" id="PF13456">
    <property type="entry name" value="RVT_3"/>
    <property type="match status" value="1"/>
</dbReference>